<protein>
    <submittedName>
        <fullName evidence="1">Methyl-accepting chemotaxis protein I (Serine chemoreceptor protein)</fullName>
    </submittedName>
</protein>
<evidence type="ECO:0000313" key="2">
    <source>
        <dbReference type="EMBL" id="OXC77217.1"/>
    </source>
</evidence>
<dbReference type="AlphaFoldDB" id="A0A226WZM1"/>
<proteinExistence type="predicted"/>
<evidence type="ECO:0000313" key="1">
    <source>
        <dbReference type="EMBL" id="OXC76646.1"/>
    </source>
</evidence>
<reference evidence="3" key="1">
    <citation type="submission" date="2017-01" db="EMBL/GenBank/DDBJ databases">
        <title>Genome Analysis of Deinococcus marmoris KOPRI26562.</title>
        <authorList>
            <person name="Kim J.H."/>
            <person name="Oh H.-M."/>
        </authorList>
    </citation>
    <scope>NUCLEOTIDE SEQUENCE [LARGE SCALE GENOMIC DNA]</scope>
    <source>
        <strain evidence="3">PAMC 26633</strain>
    </source>
</reference>
<reference evidence="1" key="2">
    <citation type="submission" date="2017-01" db="EMBL/GenBank/DDBJ databases">
        <authorList>
            <person name="Mah S.A."/>
            <person name="Swanson W.J."/>
            <person name="Moy G.W."/>
            <person name="Vacquier V.D."/>
        </authorList>
    </citation>
    <scope>NUCLEOTIDE SEQUENCE</scope>
    <source>
        <strain evidence="1">PAMC 26633</strain>
    </source>
</reference>
<dbReference type="EMBL" id="MTHB01000123">
    <property type="protein sequence ID" value="OXC76646.1"/>
    <property type="molecule type" value="Genomic_DNA"/>
</dbReference>
<gene>
    <name evidence="2" type="ORF">BSU04_16935</name>
    <name evidence="1" type="ORF">BSU04_21755</name>
</gene>
<keyword evidence="1" id="KW-0675">Receptor</keyword>
<comment type="caution">
    <text evidence="1">The sequence shown here is derived from an EMBL/GenBank/DDBJ whole genome shotgun (WGS) entry which is preliminary data.</text>
</comment>
<evidence type="ECO:0000313" key="3">
    <source>
        <dbReference type="Proteomes" id="UP000214720"/>
    </source>
</evidence>
<name>A0A226WZM1_CABSO</name>
<dbReference type="EMBL" id="MTHB01000109">
    <property type="protein sequence ID" value="OXC77217.1"/>
    <property type="molecule type" value="Genomic_DNA"/>
</dbReference>
<sequence>MDEVMQRNAALVEQAAAAAVSMREQAHGLVESAAAFQVA</sequence>
<dbReference type="Proteomes" id="UP000214720">
    <property type="component" value="Unassembled WGS sequence"/>
</dbReference>
<accession>A0A226WZM1</accession>
<organism evidence="1 3">
    <name type="scientific">Caballeronia sordidicola</name>
    <name type="common">Burkholderia sordidicola</name>
    <dbReference type="NCBI Taxonomy" id="196367"/>
    <lineage>
        <taxon>Bacteria</taxon>
        <taxon>Pseudomonadati</taxon>
        <taxon>Pseudomonadota</taxon>
        <taxon>Betaproteobacteria</taxon>
        <taxon>Burkholderiales</taxon>
        <taxon>Burkholderiaceae</taxon>
        <taxon>Caballeronia</taxon>
    </lineage>
</organism>